<sequence length="1062" mass="112102">MRSRRALPGLLALVLAGTVVSAAPSAAADPVVITPVGANGATVTLLTGDKITVSDKRVVNVRPAPGRERFLFESYTDEHGDLNVVPEDAQALLQKGVLDPRLFNVTDLIAAGFDDASADRLPLIVDHAGPAPSTAAAQVTRELPAMGATAVSVARSAAFWPVAQKADRVWLDGRVRVALEHSVPQIGAPAAWQAGHTGAGTKVAVLDTGIDATHPDLAGAVVDARDFTGGDNPDDRHGHGTHVASIITGEHTRYRGVAPDTRLLNGKVLGDDGVGHVSTIIEGMQWAAAQGADVVNMSLSGEPSDGTDPLSQAVNRLTAETGTLFVIAAGNQGFVGLPGTADAALTVGAVDRSDNLAEFSGRGPRFGDGAVKPDITAPGVDITAARAAHSVNGQPGQSHLPLTGTSMAAPHVAGAAAILAGQHPGWTAEQLKSTLMGSATAKAGLTVHQQGAGRVDVGKAVGATTSAAPASLNFGEVRWPYQDTAAIKKTLTYTNHGTAPATFSLSADVKHQDGSPAPQGMFTITPATVTVPAGGQATVTVTADVAVNGPSGDVSGVITATAGTTAVRTPIAVHREVESYDVDLSAIAHDGSPSTDYHYRFVPIGRVDVYKAFATGPTTVRLPAGEYTYTGFVRDAATGRKAYMAEPTFTVGKKTSLVFDARVAMPVGITVDEPSSRDVRTQLDFQRTTSTEFGFTGESVLAFGEELQRLTVRPSSTRHDAFTFTTQTTKAKWNGQSFDGSPYLYHLKHTDHAVPRTPRWHDRTGDLAKVRSEHASTTPGSTGVRDLVAIPLPGTLTEYYTPDVPWAFRTFTEVVGDQRLGEHVQVKPVVYPRGKTTTVRWNRGVFGPSLFDGEVGSTAFRGLDRLHFQISPLADQDPGRDSSQAMRGRTELLRDGKVIGENDQAVYGVFAVGPQRAAYTARTTADRSTYAGLTTRYEAEWTFTSQRGERPLEATLLPLLGVRYAPDLDDRNAAPAGRFFRIPMSVQRNGSATPGQISKPTVDVSCDDGKTWAPALVQRDRTQWTVTVRHPAGAKFVSLRSSVHDAEGNKQSQTIIRAYALK</sequence>
<reference evidence="10 11" key="1">
    <citation type="submission" date="2018-05" db="EMBL/GenBank/DDBJ databases">
        <title>Genomic Encyclopedia of Type Strains, Phase IV (KMG-IV): sequencing the most valuable type-strain genomes for metagenomic binning, comparative biology and taxonomic classification.</title>
        <authorList>
            <person name="Goeker M."/>
        </authorList>
    </citation>
    <scope>NUCLEOTIDE SEQUENCE [LARGE SCALE GENOMIC DNA]</scope>
    <source>
        <strain evidence="10 11">DSM 45480</strain>
    </source>
</reference>
<feature type="domain" description="Peptidase S8/S53" evidence="9">
    <location>
        <begin position="198"/>
        <end position="453"/>
    </location>
</feature>
<dbReference type="SUPFAM" id="SSF52743">
    <property type="entry name" value="Subtilisin-like"/>
    <property type="match status" value="1"/>
</dbReference>
<dbReference type="Proteomes" id="UP000246005">
    <property type="component" value="Unassembled WGS sequence"/>
</dbReference>
<organism evidence="10 11">
    <name type="scientific">Lentzea atacamensis</name>
    <dbReference type="NCBI Taxonomy" id="531938"/>
    <lineage>
        <taxon>Bacteria</taxon>
        <taxon>Bacillati</taxon>
        <taxon>Actinomycetota</taxon>
        <taxon>Actinomycetes</taxon>
        <taxon>Pseudonocardiales</taxon>
        <taxon>Pseudonocardiaceae</taxon>
        <taxon>Lentzea</taxon>
    </lineage>
</organism>
<dbReference type="GO" id="GO:0005975">
    <property type="term" value="P:carbohydrate metabolic process"/>
    <property type="evidence" value="ECO:0007669"/>
    <property type="project" value="UniProtKB-ARBA"/>
</dbReference>
<evidence type="ECO:0000259" key="9">
    <source>
        <dbReference type="Pfam" id="PF00082"/>
    </source>
</evidence>
<feature type="active site" description="Charge relay system" evidence="5 6">
    <location>
        <position position="239"/>
    </location>
</feature>
<keyword evidence="2 6" id="KW-0645">Protease</keyword>
<keyword evidence="3 6" id="KW-0378">Hydrolase</keyword>
<evidence type="ECO:0000256" key="6">
    <source>
        <dbReference type="PROSITE-ProRule" id="PRU01240"/>
    </source>
</evidence>
<gene>
    <name evidence="10" type="ORF">C8D88_12289</name>
</gene>
<dbReference type="RefSeq" id="WP_146231897.1">
    <property type="nucleotide sequence ID" value="NZ_QGHB01000022.1"/>
</dbReference>
<dbReference type="PROSITE" id="PS00136">
    <property type="entry name" value="SUBTILASE_ASP"/>
    <property type="match status" value="1"/>
</dbReference>
<keyword evidence="4 6" id="KW-0720">Serine protease</keyword>
<dbReference type="InterPro" id="IPR000209">
    <property type="entry name" value="Peptidase_S8/S53_dom"/>
</dbReference>
<dbReference type="Gene3D" id="2.60.40.650">
    <property type="match status" value="1"/>
</dbReference>
<feature type="chain" id="PRO_5039391013" evidence="8">
    <location>
        <begin position="23"/>
        <end position="1062"/>
    </location>
</feature>
<feature type="signal peptide" evidence="8">
    <location>
        <begin position="1"/>
        <end position="22"/>
    </location>
</feature>
<dbReference type="InterPro" id="IPR050131">
    <property type="entry name" value="Peptidase_S8_subtilisin-like"/>
</dbReference>
<comment type="similarity">
    <text evidence="1 6 7">Belongs to the peptidase S8 family.</text>
</comment>
<dbReference type="GO" id="GO:0004252">
    <property type="term" value="F:serine-type endopeptidase activity"/>
    <property type="evidence" value="ECO:0007669"/>
    <property type="project" value="UniProtKB-UniRule"/>
</dbReference>
<dbReference type="InterPro" id="IPR015500">
    <property type="entry name" value="Peptidase_S8_subtilisin-rel"/>
</dbReference>
<dbReference type="InterPro" id="IPR036852">
    <property type="entry name" value="Peptidase_S8/S53_dom_sf"/>
</dbReference>
<dbReference type="InterPro" id="IPR022398">
    <property type="entry name" value="Peptidase_S8_His-AS"/>
</dbReference>
<evidence type="ECO:0000256" key="8">
    <source>
        <dbReference type="SAM" id="SignalP"/>
    </source>
</evidence>
<evidence type="ECO:0000313" key="11">
    <source>
        <dbReference type="Proteomes" id="UP000246005"/>
    </source>
</evidence>
<dbReference type="InterPro" id="IPR023828">
    <property type="entry name" value="Peptidase_S8_Ser-AS"/>
</dbReference>
<dbReference type="Gene3D" id="2.60.40.10">
    <property type="entry name" value="Immunoglobulins"/>
    <property type="match status" value="1"/>
</dbReference>
<feature type="active site" description="Charge relay system" evidence="5 6">
    <location>
        <position position="207"/>
    </location>
</feature>
<evidence type="ECO:0000256" key="4">
    <source>
        <dbReference type="ARBA" id="ARBA00022825"/>
    </source>
</evidence>
<dbReference type="EMBL" id="QGHB01000022">
    <property type="protein sequence ID" value="PWK80810.1"/>
    <property type="molecule type" value="Genomic_DNA"/>
</dbReference>
<proteinExistence type="inferred from homology"/>
<dbReference type="Pfam" id="PF00082">
    <property type="entry name" value="Peptidase_S8"/>
    <property type="match status" value="1"/>
</dbReference>
<evidence type="ECO:0000256" key="5">
    <source>
        <dbReference type="PIRSR" id="PIRSR615500-1"/>
    </source>
</evidence>
<dbReference type="PANTHER" id="PTHR43806">
    <property type="entry name" value="PEPTIDASE S8"/>
    <property type="match status" value="1"/>
</dbReference>
<dbReference type="PROSITE" id="PS51318">
    <property type="entry name" value="TAT"/>
    <property type="match status" value="1"/>
</dbReference>
<comment type="caution">
    <text evidence="10">The sequence shown here is derived from an EMBL/GenBank/DDBJ whole genome shotgun (WGS) entry which is preliminary data.</text>
</comment>
<accession>A0A316HL77</accession>
<dbReference type="PROSITE" id="PS00137">
    <property type="entry name" value="SUBTILASE_HIS"/>
    <property type="match status" value="1"/>
</dbReference>
<dbReference type="PROSITE" id="PS00138">
    <property type="entry name" value="SUBTILASE_SER"/>
    <property type="match status" value="1"/>
</dbReference>
<name>A0A316HL77_9PSEU</name>
<protein>
    <submittedName>
        <fullName evidence="10">Subtilase family protein</fullName>
    </submittedName>
</protein>
<dbReference type="PRINTS" id="PR00723">
    <property type="entry name" value="SUBTILISIN"/>
</dbReference>
<dbReference type="InterPro" id="IPR023827">
    <property type="entry name" value="Peptidase_S8_Asp-AS"/>
</dbReference>
<dbReference type="PROSITE" id="PS51892">
    <property type="entry name" value="SUBTILASE"/>
    <property type="match status" value="1"/>
</dbReference>
<dbReference type="GO" id="GO:0006508">
    <property type="term" value="P:proteolysis"/>
    <property type="evidence" value="ECO:0007669"/>
    <property type="project" value="UniProtKB-KW"/>
</dbReference>
<evidence type="ECO:0000256" key="2">
    <source>
        <dbReference type="ARBA" id="ARBA00022670"/>
    </source>
</evidence>
<evidence type="ECO:0000256" key="7">
    <source>
        <dbReference type="RuleBase" id="RU003355"/>
    </source>
</evidence>
<evidence type="ECO:0000256" key="1">
    <source>
        <dbReference type="ARBA" id="ARBA00011073"/>
    </source>
</evidence>
<evidence type="ECO:0000256" key="3">
    <source>
        <dbReference type="ARBA" id="ARBA00022801"/>
    </source>
</evidence>
<dbReference type="InterPro" id="IPR013783">
    <property type="entry name" value="Ig-like_fold"/>
</dbReference>
<keyword evidence="8" id="KW-0732">Signal</keyword>
<dbReference type="PANTHER" id="PTHR43806:SF11">
    <property type="entry name" value="CEREVISIN-RELATED"/>
    <property type="match status" value="1"/>
</dbReference>
<dbReference type="Gene3D" id="3.40.50.200">
    <property type="entry name" value="Peptidase S8/S53 domain"/>
    <property type="match status" value="1"/>
</dbReference>
<feature type="active site" description="Charge relay system" evidence="5 6">
    <location>
        <position position="406"/>
    </location>
</feature>
<dbReference type="AlphaFoldDB" id="A0A316HL77"/>
<evidence type="ECO:0000313" key="10">
    <source>
        <dbReference type="EMBL" id="PWK80810.1"/>
    </source>
</evidence>
<dbReference type="InterPro" id="IPR006311">
    <property type="entry name" value="TAT_signal"/>
</dbReference>